<dbReference type="Proteomes" id="UP000334990">
    <property type="component" value="Unassembled WGS sequence"/>
</dbReference>
<sequence length="144" mass="15853">MLAGFALLADVLVPRCWFGQVVRREVPVPPVSAGPREVVSAYIEAVLGKDEKTARAIMVPETDFDNEFNNSINPFRDWISASDIGIDEPRTSTIGCPDGESCQRMTVIMDLCAVDNGSYPDGTFAQRALRESKSLMPQCDRLDL</sequence>
<dbReference type="EMBL" id="BLAD01000044">
    <property type="protein sequence ID" value="GES00369.1"/>
    <property type="molecule type" value="Genomic_DNA"/>
</dbReference>
<protein>
    <submittedName>
        <fullName evidence="1">Uncharacterized protein</fullName>
    </submittedName>
</protein>
<name>A0A5M3VW07_9ACTN</name>
<dbReference type="OrthoDB" id="3530765at2"/>
<comment type="caution">
    <text evidence="1">The sequence shown here is derived from an EMBL/GenBank/DDBJ whole genome shotgun (WGS) entry which is preliminary data.</text>
</comment>
<dbReference type="RefSeq" id="WP_155336710.1">
    <property type="nucleotide sequence ID" value="NZ_BAAABN010000033.1"/>
</dbReference>
<gene>
    <name evidence="1" type="ORF">Acor_24330</name>
</gene>
<proteinExistence type="predicted"/>
<dbReference type="AlphaFoldDB" id="A0A5M3VW07"/>
<reference evidence="1 2" key="1">
    <citation type="submission" date="2019-10" db="EMBL/GenBank/DDBJ databases">
        <title>Whole genome shotgun sequence of Acrocarpospora corrugata NBRC 13972.</title>
        <authorList>
            <person name="Ichikawa N."/>
            <person name="Kimura A."/>
            <person name="Kitahashi Y."/>
            <person name="Komaki H."/>
            <person name="Oguchi A."/>
        </authorList>
    </citation>
    <scope>NUCLEOTIDE SEQUENCE [LARGE SCALE GENOMIC DNA]</scope>
    <source>
        <strain evidence="1 2">NBRC 13972</strain>
    </source>
</reference>
<evidence type="ECO:0000313" key="2">
    <source>
        <dbReference type="Proteomes" id="UP000334990"/>
    </source>
</evidence>
<keyword evidence="2" id="KW-1185">Reference proteome</keyword>
<evidence type="ECO:0000313" key="1">
    <source>
        <dbReference type="EMBL" id="GES00369.1"/>
    </source>
</evidence>
<accession>A0A5M3VW07</accession>
<organism evidence="1 2">
    <name type="scientific">Acrocarpospora corrugata</name>
    <dbReference type="NCBI Taxonomy" id="35763"/>
    <lineage>
        <taxon>Bacteria</taxon>
        <taxon>Bacillati</taxon>
        <taxon>Actinomycetota</taxon>
        <taxon>Actinomycetes</taxon>
        <taxon>Streptosporangiales</taxon>
        <taxon>Streptosporangiaceae</taxon>
        <taxon>Acrocarpospora</taxon>
    </lineage>
</organism>